<dbReference type="Proteomes" id="UP000037773">
    <property type="component" value="Unassembled WGS sequence"/>
</dbReference>
<dbReference type="GO" id="GO:0006310">
    <property type="term" value="P:DNA recombination"/>
    <property type="evidence" value="ECO:0007669"/>
    <property type="project" value="UniProtKB-KW"/>
</dbReference>
<dbReference type="Gene3D" id="1.10.443.10">
    <property type="entry name" value="Intergrase catalytic core"/>
    <property type="match status" value="1"/>
</dbReference>
<organism evidence="3 4">
    <name type="scientific">Streptomyces caelestis</name>
    <dbReference type="NCBI Taxonomy" id="36816"/>
    <lineage>
        <taxon>Bacteria</taxon>
        <taxon>Bacillati</taxon>
        <taxon>Actinomycetota</taxon>
        <taxon>Actinomycetes</taxon>
        <taxon>Kitasatosporales</taxon>
        <taxon>Streptomycetaceae</taxon>
        <taxon>Streptomyces</taxon>
    </lineage>
</organism>
<dbReference type="InterPro" id="IPR013762">
    <property type="entry name" value="Integrase-like_cat_sf"/>
</dbReference>
<dbReference type="AlphaFoldDB" id="A0A0M8QPF9"/>
<evidence type="ECO:0000313" key="3">
    <source>
        <dbReference type="EMBL" id="KOT42730.1"/>
    </source>
</evidence>
<dbReference type="GO" id="GO:0015074">
    <property type="term" value="P:DNA integration"/>
    <property type="evidence" value="ECO:0007669"/>
    <property type="project" value="InterPro"/>
</dbReference>
<dbReference type="SUPFAM" id="SSF56349">
    <property type="entry name" value="DNA breaking-rejoining enzymes"/>
    <property type="match status" value="1"/>
</dbReference>
<gene>
    <name evidence="3" type="ORF">ADK41_08195</name>
</gene>
<dbReference type="InterPro" id="IPR011010">
    <property type="entry name" value="DNA_brk_join_enz"/>
</dbReference>
<dbReference type="RefSeq" id="WP_051843188.1">
    <property type="nucleotide sequence ID" value="NZ_JBFBKA010000050.1"/>
</dbReference>
<evidence type="ECO:0000256" key="2">
    <source>
        <dbReference type="ARBA" id="ARBA00023172"/>
    </source>
</evidence>
<sequence length="486" mass="55486">MLMTFFSSATWESWGLSSQPVIPDRMPILLDDDLLFEDSAGPRVTTVINRWAQELPTNGCPAPNSWETYVRVVRDWTLFLASRGIQLFDNRRELRRGLSAYAVHRACGPLKERFAASTWNQHMSILSLFYGWAEGEELTTAVPFTYKQAVTAYGDQVRLQSANLSKRRTPKPHVTIKYFEKDFEDTFLKGLGGLRPDGAEDSLYRGRTTARNAAVGGYVLSSGLRRQEFTYMLECEVPPLPPRRTELPIWVPVPAGVTKGRKFRATWTTYDPLARLHQYLRLQRAVAVARSSWIPPAKWGSPLVVTEADEIGGRVDGERVLWAELTPRERRCLVRPDGGSMLLAVQSDGSPFRDWPTVFKRTSERIRDRFDPRFPHTSPHRCRHTFAIRTLEMLIGGYYAQLAKLVKDTDADAALALYLRKNDPVMILRDLLGHTSTLTTEVYLRRLDTTRIYREAYERAGHDHGLLAEAEREADAEFDDFDEDDI</sequence>
<keyword evidence="4" id="KW-1185">Reference proteome</keyword>
<reference evidence="3 4" key="1">
    <citation type="submission" date="2015-07" db="EMBL/GenBank/DDBJ databases">
        <authorList>
            <person name="Noorani M."/>
        </authorList>
    </citation>
    <scope>NUCLEOTIDE SEQUENCE [LARGE SCALE GENOMIC DNA]</scope>
    <source>
        <strain evidence="3 4">NRRL B-24567</strain>
    </source>
</reference>
<dbReference type="PATRIC" id="fig|36816.3.peg.1767"/>
<evidence type="ECO:0000313" key="4">
    <source>
        <dbReference type="Proteomes" id="UP000037773"/>
    </source>
</evidence>
<name>A0A0M8QPF9_9ACTN</name>
<proteinExistence type="predicted"/>
<dbReference type="GO" id="GO:0003677">
    <property type="term" value="F:DNA binding"/>
    <property type="evidence" value="ECO:0007669"/>
    <property type="project" value="UniProtKB-KW"/>
</dbReference>
<accession>A0A0M8QPF9</accession>
<comment type="caution">
    <text evidence="3">The sequence shown here is derived from an EMBL/GenBank/DDBJ whole genome shotgun (WGS) entry which is preliminary data.</text>
</comment>
<keyword evidence="1" id="KW-0238">DNA-binding</keyword>
<protein>
    <submittedName>
        <fullName evidence="3">Integrase</fullName>
    </submittedName>
</protein>
<dbReference type="InterPro" id="IPR010998">
    <property type="entry name" value="Integrase_recombinase_N"/>
</dbReference>
<dbReference type="Gene3D" id="1.10.150.130">
    <property type="match status" value="1"/>
</dbReference>
<evidence type="ECO:0000256" key="1">
    <source>
        <dbReference type="ARBA" id="ARBA00023125"/>
    </source>
</evidence>
<keyword evidence="2" id="KW-0233">DNA recombination</keyword>
<dbReference type="EMBL" id="LGCN01000074">
    <property type="protein sequence ID" value="KOT42730.1"/>
    <property type="molecule type" value="Genomic_DNA"/>
</dbReference>